<evidence type="ECO:0000313" key="2">
    <source>
        <dbReference type="Proteomes" id="UP000178912"/>
    </source>
</evidence>
<dbReference type="Proteomes" id="UP000178912">
    <property type="component" value="Unassembled WGS sequence"/>
</dbReference>
<reference evidence="2" key="1">
    <citation type="submission" date="2016-03" db="EMBL/GenBank/DDBJ databases">
        <authorList>
            <person name="Guldener U."/>
        </authorList>
    </citation>
    <scope>NUCLEOTIDE SEQUENCE [LARGE SCALE GENOMIC DNA]</scope>
    <source>
        <strain evidence="2">04CH-RAC-A.6.1</strain>
    </source>
</reference>
<organism evidence="1 2">
    <name type="scientific">Rhynchosporium agropyri</name>
    <dbReference type="NCBI Taxonomy" id="914238"/>
    <lineage>
        <taxon>Eukaryota</taxon>
        <taxon>Fungi</taxon>
        <taxon>Dikarya</taxon>
        <taxon>Ascomycota</taxon>
        <taxon>Pezizomycotina</taxon>
        <taxon>Leotiomycetes</taxon>
        <taxon>Helotiales</taxon>
        <taxon>Ploettnerulaceae</taxon>
        <taxon>Rhynchosporium</taxon>
    </lineage>
</organism>
<name>A0A1E1LDK8_9HELO</name>
<dbReference type="EMBL" id="FJUX01000105">
    <property type="protein sequence ID" value="CZT08611.1"/>
    <property type="molecule type" value="Genomic_DNA"/>
</dbReference>
<dbReference type="AlphaFoldDB" id="A0A1E1LDK8"/>
<accession>A0A1E1LDK8</accession>
<keyword evidence="2" id="KW-1185">Reference proteome</keyword>
<dbReference type="OrthoDB" id="3558742at2759"/>
<sequence length="140" mass="15830">MDLHGTGTGSYHSKENLQELRQWIVASSLEQSAGAPYDAFAADLDQINRIFATRNFDVVFKRLAALSWRFASASQTYSRQEWSTDLDFWQCADTVLWTGKLITLPHSSNNDRDERLRFLMDSRGKLRIGRGVVGVTVGSQ</sequence>
<proteinExistence type="predicted"/>
<gene>
    <name evidence="1" type="ORF">RAG0_13609</name>
</gene>
<evidence type="ECO:0000313" key="1">
    <source>
        <dbReference type="EMBL" id="CZT08611.1"/>
    </source>
</evidence>
<protein>
    <submittedName>
        <fullName evidence="1">Uncharacterized protein</fullName>
    </submittedName>
</protein>